<accession>A0A7X5QUB7</accession>
<sequence>MSLDWIRRNYIVPARRGARVAYDGAIGSPRHGTIVGARQQYLKILMDGDAKPGLYHPTWMIRFLPTDTRTAGDGEVRS</sequence>
<dbReference type="Proteomes" id="UP000518878">
    <property type="component" value="Unassembled WGS sequence"/>
</dbReference>
<evidence type="ECO:0000313" key="2">
    <source>
        <dbReference type="Proteomes" id="UP000518878"/>
    </source>
</evidence>
<dbReference type="RefSeq" id="WP_166699177.1">
    <property type="nucleotide sequence ID" value="NZ_JAAQTL010000001.1"/>
</dbReference>
<name>A0A7X5QUB7_9GAMM</name>
<proteinExistence type="predicted"/>
<organism evidence="1 2">
    <name type="scientific">Luteibacter yeojuensis</name>
    <dbReference type="NCBI Taxonomy" id="345309"/>
    <lineage>
        <taxon>Bacteria</taxon>
        <taxon>Pseudomonadati</taxon>
        <taxon>Pseudomonadota</taxon>
        <taxon>Gammaproteobacteria</taxon>
        <taxon>Lysobacterales</taxon>
        <taxon>Rhodanobacteraceae</taxon>
        <taxon>Luteibacter</taxon>
    </lineage>
</organism>
<dbReference type="EMBL" id="JAAQTL010000001">
    <property type="protein sequence ID" value="NID15432.1"/>
    <property type="molecule type" value="Genomic_DNA"/>
</dbReference>
<dbReference type="AlphaFoldDB" id="A0A7X5QUB7"/>
<gene>
    <name evidence="1" type="ORF">HBF32_08150</name>
</gene>
<comment type="caution">
    <text evidence="1">The sequence shown here is derived from an EMBL/GenBank/DDBJ whole genome shotgun (WGS) entry which is preliminary data.</text>
</comment>
<evidence type="ECO:0000313" key="1">
    <source>
        <dbReference type="EMBL" id="NID15432.1"/>
    </source>
</evidence>
<protein>
    <submittedName>
        <fullName evidence="1">Uncharacterized protein</fullName>
    </submittedName>
</protein>
<keyword evidence="2" id="KW-1185">Reference proteome</keyword>
<reference evidence="1 2" key="1">
    <citation type="journal article" date="2006" name="Int. J. Syst. Evol. Microbiol.">
        <title>Dyella yeojuensis sp. nov., isolated from greenhouse soil in Korea.</title>
        <authorList>
            <person name="Kim B.Y."/>
            <person name="Weon H.Y."/>
            <person name="Lee K.H."/>
            <person name="Seok S.J."/>
            <person name="Kwon S.W."/>
            <person name="Go S.J."/>
            <person name="Stackebrandt E."/>
        </authorList>
    </citation>
    <scope>NUCLEOTIDE SEQUENCE [LARGE SCALE GENOMIC DNA]</scope>
    <source>
        <strain evidence="1 2">DSM 17673</strain>
    </source>
</reference>